<dbReference type="EMBL" id="VXLC01000004">
    <property type="protein sequence ID" value="KAA8888609.1"/>
    <property type="molecule type" value="Genomic_DNA"/>
</dbReference>
<organism evidence="1 2">
    <name type="scientific">Nocardia colli</name>
    <dbReference type="NCBI Taxonomy" id="2545717"/>
    <lineage>
        <taxon>Bacteria</taxon>
        <taxon>Bacillati</taxon>
        <taxon>Actinomycetota</taxon>
        <taxon>Actinomycetes</taxon>
        <taxon>Mycobacteriales</taxon>
        <taxon>Nocardiaceae</taxon>
        <taxon>Nocardia</taxon>
    </lineage>
</organism>
<reference evidence="1 2" key="1">
    <citation type="submission" date="2019-09" db="EMBL/GenBank/DDBJ databases">
        <authorList>
            <person name="Wang X."/>
        </authorList>
    </citation>
    <scope>NUCLEOTIDE SEQUENCE [LARGE SCALE GENOMIC DNA]</scope>
    <source>
        <strain evidence="1 2">CICC 11023</strain>
    </source>
</reference>
<evidence type="ECO:0000313" key="1">
    <source>
        <dbReference type="EMBL" id="KAA8888609.1"/>
    </source>
</evidence>
<name>A0A5N0EIX8_9NOCA</name>
<protein>
    <submittedName>
        <fullName evidence="1">Uncharacterized protein</fullName>
    </submittedName>
</protein>
<dbReference type="Proteomes" id="UP000323876">
    <property type="component" value="Unassembled WGS sequence"/>
</dbReference>
<dbReference type="AlphaFoldDB" id="A0A5N0EIX8"/>
<evidence type="ECO:0000313" key="2">
    <source>
        <dbReference type="Proteomes" id="UP000323876"/>
    </source>
</evidence>
<gene>
    <name evidence="1" type="ORF">F3087_16590</name>
</gene>
<keyword evidence="2" id="KW-1185">Reference proteome</keyword>
<comment type="caution">
    <text evidence="1">The sequence shown here is derived from an EMBL/GenBank/DDBJ whole genome shotgun (WGS) entry which is preliminary data.</text>
</comment>
<proteinExistence type="predicted"/>
<dbReference type="OrthoDB" id="3864583at2"/>
<accession>A0A5N0EIX8</accession>
<sequence>MGTSVADPHPPVAVFRGLADGGTVPKLNSRIRSEAQRTALTLARVPTHAGPGERTAALQHAATAAGELVNALSAEAGPIIGEELPAESVSQSFFRVREVDLSDQQAALHGLLVVYRGVRDLCRAPLSGADLAVEVAGMRQAALDLTGATESDPPSGETLPSSAAVEELSQEREWTARWLVGHQVHVLFNICAAVAVTDAAQHLRDGATETALTRLDHATTYVRGFPAAMTHASTIPVEYYMASVRPTMQPPEVSIPLSGRQHRGYKTFRGAMKDLLGVLPDTFAELHARDPELAEARDALLEADLVDSERHVTLAYSMVRLRRSIAQLPTGPDNAVGELRLMRHRRAAQYAPLIRFGDHYLAEAISTRRHR</sequence>
<dbReference type="RefSeq" id="WP_150402774.1">
    <property type="nucleotide sequence ID" value="NZ_VXLC01000004.1"/>
</dbReference>